<name>A0A4Y7PTX4_9AGAM</name>
<reference evidence="2 3" key="1">
    <citation type="submission" date="2018-06" db="EMBL/GenBank/DDBJ databases">
        <title>A transcriptomic atlas of mushroom development highlights an independent origin of complex multicellularity.</title>
        <authorList>
            <consortium name="DOE Joint Genome Institute"/>
            <person name="Krizsan K."/>
            <person name="Almasi E."/>
            <person name="Merenyi Z."/>
            <person name="Sahu N."/>
            <person name="Viragh M."/>
            <person name="Koszo T."/>
            <person name="Mondo S."/>
            <person name="Kiss B."/>
            <person name="Balint B."/>
            <person name="Kues U."/>
            <person name="Barry K."/>
            <person name="Hegedus J.C."/>
            <person name="Henrissat B."/>
            <person name="Johnson J."/>
            <person name="Lipzen A."/>
            <person name="Ohm R."/>
            <person name="Nagy I."/>
            <person name="Pangilinan J."/>
            <person name="Yan J."/>
            <person name="Xiong Y."/>
            <person name="Grigoriev I.V."/>
            <person name="Hibbett D.S."/>
            <person name="Nagy L.G."/>
        </authorList>
    </citation>
    <scope>NUCLEOTIDE SEQUENCE [LARGE SCALE GENOMIC DNA]</scope>
    <source>
        <strain evidence="2 3">SZMC22713</strain>
    </source>
</reference>
<dbReference type="Proteomes" id="UP000294933">
    <property type="component" value="Unassembled WGS sequence"/>
</dbReference>
<feature type="region of interest" description="Disordered" evidence="1">
    <location>
        <begin position="1"/>
        <end position="27"/>
    </location>
</feature>
<organism evidence="2 3">
    <name type="scientific">Rickenella mellea</name>
    <dbReference type="NCBI Taxonomy" id="50990"/>
    <lineage>
        <taxon>Eukaryota</taxon>
        <taxon>Fungi</taxon>
        <taxon>Dikarya</taxon>
        <taxon>Basidiomycota</taxon>
        <taxon>Agaricomycotina</taxon>
        <taxon>Agaricomycetes</taxon>
        <taxon>Hymenochaetales</taxon>
        <taxon>Rickenellaceae</taxon>
        <taxon>Rickenella</taxon>
    </lineage>
</organism>
<dbReference type="Gene3D" id="3.30.710.10">
    <property type="entry name" value="Potassium Channel Kv1.1, Chain A"/>
    <property type="match status" value="1"/>
</dbReference>
<dbReference type="AlphaFoldDB" id="A0A4Y7PTX4"/>
<gene>
    <name evidence="2" type="ORF">BD410DRAFT_792853</name>
</gene>
<dbReference type="EMBL" id="ML170203">
    <property type="protein sequence ID" value="TDL18867.1"/>
    <property type="molecule type" value="Genomic_DNA"/>
</dbReference>
<accession>A0A4Y7PTX4</accession>
<evidence type="ECO:0000313" key="2">
    <source>
        <dbReference type="EMBL" id="TDL18867.1"/>
    </source>
</evidence>
<protein>
    <recommendedName>
        <fullName evidence="4">BTB domain-containing protein</fullName>
    </recommendedName>
</protein>
<sequence length="257" mass="29374">MDHTVVIDQDEDGPSHERPSSSMLRLDPEADVADTDPIYYFSLLVFLVKGRLFKVPRIFFETQSAIFKNMFMLPNGVENHDPEGSSDANPIHLEGVKRKDFAAFLKLLIPLNPLDPIHLEKEEWIGALEISTMWEFKRIRETAIPGLDSQTMDVTERIIFGHKYGIHEWILPAYIELATRKTAPTIEEVNRLGLVFSLKLFEAREKIINATALARGFKEGRDGGSNFWPHELEREVSYTEIFASVFGKDFGDFLPSF</sequence>
<evidence type="ECO:0000256" key="1">
    <source>
        <dbReference type="SAM" id="MobiDB-lite"/>
    </source>
</evidence>
<dbReference type="STRING" id="50990.A0A4Y7PTX4"/>
<keyword evidence="3" id="KW-1185">Reference proteome</keyword>
<evidence type="ECO:0008006" key="4">
    <source>
        <dbReference type="Google" id="ProtNLM"/>
    </source>
</evidence>
<proteinExistence type="predicted"/>
<dbReference type="OrthoDB" id="2593747at2759"/>
<dbReference type="VEuPathDB" id="FungiDB:BD410DRAFT_792853"/>
<evidence type="ECO:0000313" key="3">
    <source>
        <dbReference type="Proteomes" id="UP000294933"/>
    </source>
</evidence>
<dbReference type="InterPro" id="IPR011333">
    <property type="entry name" value="SKP1/BTB/POZ_sf"/>
</dbReference>